<evidence type="ECO:0000313" key="1">
    <source>
        <dbReference type="EMBL" id="KAJ0017021.1"/>
    </source>
</evidence>
<keyword evidence="2" id="KW-1185">Reference proteome</keyword>
<protein>
    <submittedName>
        <fullName evidence="1">Uncharacterized protein</fullName>
    </submittedName>
</protein>
<reference evidence="2" key="1">
    <citation type="journal article" date="2023" name="G3 (Bethesda)">
        <title>Genome assembly and association tests identify interacting loci associated with vigor, precocity, and sex in interspecific pistachio rootstocks.</title>
        <authorList>
            <person name="Palmer W."/>
            <person name="Jacygrad E."/>
            <person name="Sagayaradj S."/>
            <person name="Cavanaugh K."/>
            <person name="Han R."/>
            <person name="Bertier L."/>
            <person name="Beede B."/>
            <person name="Kafkas S."/>
            <person name="Golino D."/>
            <person name="Preece J."/>
            <person name="Michelmore R."/>
        </authorList>
    </citation>
    <scope>NUCLEOTIDE SEQUENCE [LARGE SCALE GENOMIC DNA]</scope>
</reference>
<accession>A0ACC0XHX0</accession>
<gene>
    <name evidence="1" type="ORF">Pint_11429</name>
</gene>
<proteinExistence type="predicted"/>
<name>A0ACC0XHX0_9ROSI</name>
<sequence length="72" mass="7920">MKSRRTLSRFAVTPATPTTEVLHRIHRPDDSGDIVRLTNGIFSFSHYNNLNLVLGAGKKGKIEKAVISASMP</sequence>
<evidence type="ECO:0000313" key="2">
    <source>
        <dbReference type="Proteomes" id="UP001163603"/>
    </source>
</evidence>
<dbReference type="Proteomes" id="UP001163603">
    <property type="component" value="Chromosome 12"/>
</dbReference>
<dbReference type="EMBL" id="CM047747">
    <property type="protein sequence ID" value="KAJ0017021.1"/>
    <property type="molecule type" value="Genomic_DNA"/>
</dbReference>
<organism evidence="1 2">
    <name type="scientific">Pistacia integerrima</name>
    <dbReference type="NCBI Taxonomy" id="434235"/>
    <lineage>
        <taxon>Eukaryota</taxon>
        <taxon>Viridiplantae</taxon>
        <taxon>Streptophyta</taxon>
        <taxon>Embryophyta</taxon>
        <taxon>Tracheophyta</taxon>
        <taxon>Spermatophyta</taxon>
        <taxon>Magnoliopsida</taxon>
        <taxon>eudicotyledons</taxon>
        <taxon>Gunneridae</taxon>
        <taxon>Pentapetalae</taxon>
        <taxon>rosids</taxon>
        <taxon>malvids</taxon>
        <taxon>Sapindales</taxon>
        <taxon>Anacardiaceae</taxon>
        <taxon>Pistacia</taxon>
    </lineage>
</organism>
<comment type="caution">
    <text evidence="1">The sequence shown here is derived from an EMBL/GenBank/DDBJ whole genome shotgun (WGS) entry which is preliminary data.</text>
</comment>